<dbReference type="Gramene" id="Os06t0294775-00">
    <property type="protein sequence ID" value="Os06t0294775-00"/>
    <property type="gene ID" value="Os06g0294775"/>
</dbReference>
<evidence type="ECO:0000313" key="3">
    <source>
        <dbReference type="Proteomes" id="UP000059680"/>
    </source>
</evidence>
<keyword evidence="3" id="KW-1185">Reference proteome</keyword>
<feature type="region of interest" description="Disordered" evidence="1">
    <location>
        <begin position="87"/>
        <end position="132"/>
    </location>
</feature>
<organism evidence="2 3">
    <name type="scientific">Oryza sativa subsp. japonica</name>
    <name type="common">Rice</name>
    <dbReference type="NCBI Taxonomy" id="39947"/>
    <lineage>
        <taxon>Eukaryota</taxon>
        <taxon>Viridiplantae</taxon>
        <taxon>Streptophyta</taxon>
        <taxon>Embryophyta</taxon>
        <taxon>Tracheophyta</taxon>
        <taxon>Spermatophyta</taxon>
        <taxon>Magnoliopsida</taxon>
        <taxon>Liliopsida</taxon>
        <taxon>Poales</taxon>
        <taxon>Poaceae</taxon>
        <taxon>BOP clade</taxon>
        <taxon>Oryzoideae</taxon>
        <taxon>Oryzeae</taxon>
        <taxon>Oryzinae</taxon>
        <taxon>Oryza</taxon>
        <taxon>Oryza sativa</taxon>
    </lineage>
</organism>
<dbReference type="InParanoid" id="A0A0N7KLY7"/>
<reference evidence="2 3" key="3">
    <citation type="journal article" date="2013" name="Rice">
        <title>Improvement of the Oryza sativa Nipponbare reference genome using next generation sequence and optical map data.</title>
        <authorList>
            <person name="Kawahara Y."/>
            <person name="de la Bastide M."/>
            <person name="Hamilton J.P."/>
            <person name="Kanamori H."/>
            <person name="McCombie W.R."/>
            <person name="Ouyang S."/>
            <person name="Schwartz D.C."/>
            <person name="Tanaka T."/>
            <person name="Wu J."/>
            <person name="Zhou S."/>
            <person name="Childs K.L."/>
            <person name="Davidson R.M."/>
            <person name="Lin H."/>
            <person name="Quesada-Ocampo L."/>
            <person name="Vaillancourt B."/>
            <person name="Sakai H."/>
            <person name="Lee S.S."/>
            <person name="Kim J."/>
            <person name="Numa H."/>
            <person name="Itoh T."/>
            <person name="Buell C.R."/>
            <person name="Matsumoto T."/>
        </authorList>
    </citation>
    <scope>NUCLEOTIDE SEQUENCE [LARGE SCALE GENOMIC DNA]</scope>
    <source>
        <strain evidence="3">cv. Nipponbare</strain>
    </source>
</reference>
<accession>A0A0N7KLY7</accession>
<dbReference type="EMBL" id="AP014962">
    <property type="protein sequence ID" value="BAS97329.1"/>
    <property type="molecule type" value="Genomic_DNA"/>
</dbReference>
<reference evidence="2 3" key="2">
    <citation type="journal article" date="2013" name="Plant Cell Physiol.">
        <title>Rice Annotation Project Database (RAP-DB): an integrative and interactive database for rice genomics.</title>
        <authorList>
            <person name="Sakai H."/>
            <person name="Lee S.S."/>
            <person name="Tanaka T."/>
            <person name="Numa H."/>
            <person name="Kim J."/>
            <person name="Kawahara Y."/>
            <person name="Wakimoto H."/>
            <person name="Yang C.C."/>
            <person name="Iwamoto M."/>
            <person name="Abe T."/>
            <person name="Yamada Y."/>
            <person name="Muto A."/>
            <person name="Inokuchi H."/>
            <person name="Ikemura T."/>
            <person name="Matsumoto T."/>
            <person name="Sasaki T."/>
            <person name="Itoh T."/>
        </authorList>
    </citation>
    <scope>NUCLEOTIDE SEQUENCE [LARGE SCALE GENOMIC DNA]</scope>
    <source>
        <strain evidence="3">cv. Nipponbare</strain>
    </source>
</reference>
<dbReference type="AlphaFoldDB" id="A0A0N7KLY7"/>
<sequence length="132" mass="13831">MESSTACLNTTAAPRAACPDTSRRSASTILVCSCAPAAADEIRRGASISAAANLRSARHLPSWLGSAKMVCARWPMALSTSRLGRPAMPSTFLPSPPPPPPAPAAANTARRASGVETITWGTMPKRRHMRPP</sequence>
<evidence type="ECO:0000313" key="2">
    <source>
        <dbReference type="EMBL" id="BAS97329.1"/>
    </source>
</evidence>
<feature type="compositionally biased region" description="Pro residues" evidence="1">
    <location>
        <begin position="94"/>
        <end position="103"/>
    </location>
</feature>
<evidence type="ECO:0000256" key="1">
    <source>
        <dbReference type="SAM" id="MobiDB-lite"/>
    </source>
</evidence>
<gene>
    <name evidence="2" type="ordered locus">Os06g0294775</name>
    <name evidence="2" type="ORF">OSNPB_060294775</name>
</gene>
<proteinExistence type="predicted"/>
<name>A0A0N7KLY7_ORYSJ</name>
<dbReference type="Proteomes" id="UP000059680">
    <property type="component" value="Chromosome 6"/>
</dbReference>
<dbReference type="PaxDb" id="39947-A0A0N7KLY7"/>
<reference evidence="3" key="1">
    <citation type="journal article" date="2005" name="Nature">
        <title>The map-based sequence of the rice genome.</title>
        <authorList>
            <consortium name="International rice genome sequencing project (IRGSP)"/>
            <person name="Matsumoto T."/>
            <person name="Wu J."/>
            <person name="Kanamori H."/>
            <person name="Katayose Y."/>
            <person name="Fujisawa M."/>
            <person name="Namiki N."/>
            <person name="Mizuno H."/>
            <person name="Yamamoto K."/>
            <person name="Antonio B.A."/>
            <person name="Baba T."/>
            <person name="Sakata K."/>
            <person name="Nagamura Y."/>
            <person name="Aoki H."/>
            <person name="Arikawa K."/>
            <person name="Arita K."/>
            <person name="Bito T."/>
            <person name="Chiden Y."/>
            <person name="Fujitsuka N."/>
            <person name="Fukunaka R."/>
            <person name="Hamada M."/>
            <person name="Harada C."/>
            <person name="Hayashi A."/>
            <person name="Hijishita S."/>
            <person name="Honda M."/>
            <person name="Hosokawa S."/>
            <person name="Ichikawa Y."/>
            <person name="Idonuma A."/>
            <person name="Iijima M."/>
            <person name="Ikeda M."/>
            <person name="Ikeno M."/>
            <person name="Ito K."/>
            <person name="Ito S."/>
            <person name="Ito T."/>
            <person name="Ito Y."/>
            <person name="Ito Y."/>
            <person name="Iwabuchi A."/>
            <person name="Kamiya K."/>
            <person name="Karasawa W."/>
            <person name="Kurita K."/>
            <person name="Katagiri S."/>
            <person name="Kikuta A."/>
            <person name="Kobayashi H."/>
            <person name="Kobayashi N."/>
            <person name="Machita K."/>
            <person name="Maehara T."/>
            <person name="Masukawa M."/>
            <person name="Mizubayashi T."/>
            <person name="Mukai Y."/>
            <person name="Nagasaki H."/>
            <person name="Nagata Y."/>
            <person name="Naito S."/>
            <person name="Nakashima M."/>
            <person name="Nakama Y."/>
            <person name="Nakamichi Y."/>
            <person name="Nakamura M."/>
            <person name="Meguro A."/>
            <person name="Negishi M."/>
            <person name="Ohta I."/>
            <person name="Ohta T."/>
            <person name="Okamoto M."/>
            <person name="Ono N."/>
            <person name="Saji S."/>
            <person name="Sakaguchi M."/>
            <person name="Sakai K."/>
            <person name="Shibata M."/>
            <person name="Shimokawa T."/>
            <person name="Song J."/>
            <person name="Takazaki Y."/>
            <person name="Terasawa K."/>
            <person name="Tsugane M."/>
            <person name="Tsuji K."/>
            <person name="Ueda S."/>
            <person name="Waki K."/>
            <person name="Yamagata H."/>
            <person name="Yamamoto M."/>
            <person name="Yamamoto S."/>
            <person name="Yamane H."/>
            <person name="Yoshiki S."/>
            <person name="Yoshihara R."/>
            <person name="Yukawa K."/>
            <person name="Zhong H."/>
            <person name="Yano M."/>
            <person name="Yuan Q."/>
            <person name="Ouyang S."/>
            <person name="Liu J."/>
            <person name="Jones K.M."/>
            <person name="Gansberger K."/>
            <person name="Moffat K."/>
            <person name="Hill J."/>
            <person name="Bera J."/>
            <person name="Fadrosh D."/>
            <person name="Jin S."/>
            <person name="Johri S."/>
            <person name="Kim M."/>
            <person name="Overton L."/>
            <person name="Reardon M."/>
            <person name="Tsitrin T."/>
            <person name="Vuong H."/>
            <person name="Weaver B."/>
            <person name="Ciecko A."/>
            <person name="Tallon L."/>
            <person name="Jackson J."/>
            <person name="Pai G."/>
            <person name="Aken S.V."/>
            <person name="Utterback T."/>
            <person name="Reidmuller S."/>
            <person name="Feldblyum T."/>
            <person name="Hsiao J."/>
            <person name="Zismann V."/>
            <person name="Iobst S."/>
            <person name="de Vazeille A.R."/>
            <person name="Buell C.R."/>
            <person name="Ying K."/>
            <person name="Li Y."/>
            <person name="Lu T."/>
            <person name="Huang Y."/>
            <person name="Zhao Q."/>
            <person name="Feng Q."/>
            <person name="Zhang L."/>
            <person name="Zhu J."/>
            <person name="Weng Q."/>
            <person name="Mu J."/>
            <person name="Lu Y."/>
            <person name="Fan D."/>
            <person name="Liu Y."/>
            <person name="Guan J."/>
            <person name="Zhang Y."/>
            <person name="Yu S."/>
            <person name="Liu X."/>
            <person name="Zhang Y."/>
            <person name="Hong G."/>
            <person name="Han B."/>
            <person name="Choisne N."/>
            <person name="Demange N."/>
            <person name="Orjeda G."/>
            <person name="Samain S."/>
            <person name="Cattolico L."/>
            <person name="Pelletier E."/>
            <person name="Couloux A."/>
            <person name="Segurens B."/>
            <person name="Wincker P."/>
            <person name="D'Hont A."/>
            <person name="Scarpelli C."/>
            <person name="Weissenbach J."/>
            <person name="Salanoubat M."/>
            <person name="Quetier F."/>
            <person name="Yu Y."/>
            <person name="Kim H.R."/>
            <person name="Rambo T."/>
            <person name="Currie J."/>
            <person name="Collura K."/>
            <person name="Luo M."/>
            <person name="Yang T."/>
            <person name="Ammiraju J.S.S."/>
            <person name="Engler F."/>
            <person name="Soderlund C."/>
            <person name="Wing R.A."/>
            <person name="Palmer L.E."/>
            <person name="de la Bastide M."/>
            <person name="Spiegel L."/>
            <person name="Nascimento L."/>
            <person name="Zutavern T."/>
            <person name="O'Shaughnessy A."/>
            <person name="Dike S."/>
            <person name="Dedhia N."/>
            <person name="Preston R."/>
            <person name="Balija V."/>
            <person name="McCombie W.R."/>
            <person name="Chow T."/>
            <person name="Chen H."/>
            <person name="Chung M."/>
            <person name="Chen C."/>
            <person name="Shaw J."/>
            <person name="Wu H."/>
            <person name="Hsiao K."/>
            <person name="Chao Y."/>
            <person name="Chu M."/>
            <person name="Cheng C."/>
            <person name="Hour A."/>
            <person name="Lee P."/>
            <person name="Lin S."/>
            <person name="Lin Y."/>
            <person name="Liou J."/>
            <person name="Liu S."/>
            <person name="Hsing Y."/>
            <person name="Raghuvanshi S."/>
            <person name="Mohanty A."/>
            <person name="Bharti A.K."/>
            <person name="Gaur A."/>
            <person name="Gupta V."/>
            <person name="Kumar D."/>
            <person name="Ravi V."/>
            <person name="Vij S."/>
            <person name="Kapur A."/>
            <person name="Khurana P."/>
            <person name="Khurana P."/>
            <person name="Khurana J.P."/>
            <person name="Tyagi A.K."/>
            <person name="Gaikwad K."/>
            <person name="Singh A."/>
            <person name="Dalal V."/>
            <person name="Srivastava S."/>
            <person name="Dixit A."/>
            <person name="Pal A.K."/>
            <person name="Ghazi I.A."/>
            <person name="Yadav M."/>
            <person name="Pandit A."/>
            <person name="Bhargava A."/>
            <person name="Sureshbabu K."/>
            <person name="Batra K."/>
            <person name="Sharma T.R."/>
            <person name="Mohapatra T."/>
            <person name="Singh N.K."/>
            <person name="Messing J."/>
            <person name="Nelson A.B."/>
            <person name="Fuks G."/>
            <person name="Kavchok S."/>
            <person name="Keizer G."/>
            <person name="Linton E."/>
            <person name="Llaca V."/>
            <person name="Song R."/>
            <person name="Tanyolac B."/>
            <person name="Young S."/>
            <person name="Ho-Il K."/>
            <person name="Hahn J.H."/>
            <person name="Sangsakoo G."/>
            <person name="Vanavichit A."/>
            <person name="de Mattos Luiz.A.T."/>
            <person name="Zimmer P.D."/>
            <person name="Malone G."/>
            <person name="Dellagostin O."/>
            <person name="de Oliveira A.C."/>
            <person name="Bevan M."/>
            <person name="Bancroft I."/>
            <person name="Minx P."/>
            <person name="Cordum H."/>
            <person name="Wilson R."/>
            <person name="Cheng Z."/>
            <person name="Jin W."/>
            <person name="Jiang J."/>
            <person name="Leong S.A."/>
            <person name="Iwama H."/>
            <person name="Gojobori T."/>
            <person name="Itoh T."/>
            <person name="Niimura Y."/>
            <person name="Fujii Y."/>
            <person name="Habara T."/>
            <person name="Sakai H."/>
            <person name="Sato Y."/>
            <person name="Wilson G."/>
            <person name="Kumar K."/>
            <person name="McCouch S."/>
            <person name="Juretic N."/>
            <person name="Hoen D."/>
            <person name="Wright S."/>
            <person name="Bruskiewich R."/>
            <person name="Bureau T."/>
            <person name="Miyao A."/>
            <person name="Hirochika H."/>
            <person name="Nishikawa T."/>
            <person name="Kadowaki K."/>
            <person name="Sugiura M."/>
            <person name="Burr B."/>
            <person name="Sasaki T."/>
        </authorList>
    </citation>
    <scope>NUCLEOTIDE SEQUENCE [LARGE SCALE GENOMIC DNA]</scope>
    <source>
        <strain evidence="3">cv. Nipponbare</strain>
    </source>
</reference>
<protein>
    <submittedName>
        <fullName evidence="2">Os06g0294775 protein</fullName>
    </submittedName>
</protein>